<protein>
    <submittedName>
        <fullName evidence="1">Uncharacterized protein</fullName>
    </submittedName>
</protein>
<evidence type="ECO:0000313" key="2">
    <source>
        <dbReference type="Proteomes" id="UP000190951"/>
    </source>
</evidence>
<proteinExistence type="predicted"/>
<gene>
    <name evidence="1" type="ORF">CROST_030160</name>
</gene>
<evidence type="ECO:0000313" key="1">
    <source>
        <dbReference type="EMBL" id="URZ12294.1"/>
    </source>
</evidence>
<dbReference type="STRING" id="84029.CROST_34940"/>
<dbReference type="EMBL" id="CP096983">
    <property type="protein sequence ID" value="URZ12294.1"/>
    <property type="molecule type" value="Genomic_DNA"/>
</dbReference>
<dbReference type="AlphaFoldDB" id="A0A1S8LZ75"/>
<keyword evidence="2" id="KW-1185">Reference proteome</keyword>
<name>A0A1S8LZ75_9CLOT</name>
<organism evidence="1 2">
    <name type="scientific">Clostridium felsineum</name>
    <dbReference type="NCBI Taxonomy" id="36839"/>
    <lineage>
        <taxon>Bacteria</taxon>
        <taxon>Bacillati</taxon>
        <taxon>Bacillota</taxon>
        <taxon>Clostridia</taxon>
        <taxon>Eubacteriales</taxon>
        <taxon>Clostridiaceae</taxon>
        <taxon>Clostridium</taxon>
    </lineage>
</organism>
<accession>A0A1S8LZ75</accession>
<dbReference type="RefSeq" id="WP_077834726.1">
    <property type="nucleotide sequence ID" value="NZ_CP096983.1"/>
</dbReference>
<sequence length="65" mass="7746">MPNRKTTFTNVRGHKEEFSSKDLNIQNRYMAREVDLQKSKLKEYKKDNVVGDRKDVKIPIKHKLT</sequence>
<reference evidence="1 2" key="1">
    <citation type="submission" date="2022-04" db="EMBL/GenBank/DDBJ databases">
        <title>Genome sequence of C. roseum typestrain.</title>
        <authorList>
            <person name="Poehlein A."/>
            <person name="Schoch T."/>
            <person name="Duerre P."/>
            <person name="Daniel R."/>
        </authorList>
    </citation>
    <scope>NUCLEOTIDE SEQUENCE [LARGE SCALE GENOMIC DNA]</scope>
    <source>
        <strain evidence="1 2">DSM 7320</strain>
    </source>
</reference>
<dbReference type="Proteomes" id="UP000190951">
    <property type="component" value="Chromosome"/>
</dbReference>
<dbReference type="KEGG" id="crw:CROST_030160"/>